<keyword evidence="4 6" id="KW-0547">Nucleotide-binding</keyword>
<comment type="catalytic activity">
    <reaction evidence="1 6">
        <text>alpha-D-ribose 1,5-bisphosphate + ATP = 5-phospho-alpha-D-ribose 1-diphosphate + ADP</text>
        <dbReference type="Rhea" id="RHEA:20109"/>
        <dbReference type="ChEBI" id="CHEBI:30616"/>
        <dbReference type="ChEBI" id="CHEBI:58017"/>
        <dbReference type="ChEBI" id="CHEBI:68688"/>
        <dbReference type="ChEBI" id="CHEBI:456216"/>
        <dbReference type="EC" id="2.7.4.23"/>
    </reaction>
</comment>
<gene>
    <name evidence="6" type="primary">phnN</name>
    <name evidence="8" type="ORF">SAMN05421762_1594</name>
</gene>
<dbReference type="PANTHER" id="PTHR23117:SF8">
    <property type="entry name" value="RIBOSE 1,5-BISPHOSPHATE PHOSPHOKINASE PHNN"/>
    <property type="match status" value="1"/>
</dbReference>
<dbReference type="GO" id="GO:0005524">
    <property type="term" value="F:ATP binding"/>
    <property type="evidence" value="ECO:0007669"/>
    <property type="project" value="UniProtKB-KW"/>
</dbReference>
<dbReference type="EMBL" id="FOLX01000001">
    <property type="protein sequence ID" value="SFC62955.1"/>
    <property type="molecule type" value="Genomic_DNA"/>
</dbReference>
<evidence type="ECO:0000256" key="5">
    <source>
        <dbReference type="ARBA" id="ARBA00022840"/>
    </source>
</evidence>
<organism evidence="8 9">
    <name type="scientific">Pseudooceanicola nitratireducens</name>
    <dbReference type="NCBI Taxonomy" id="517719"/>
    <lineage>
        <taxon>Bacteria</taxon>
        <taxon>Pseudomonadati</taxon>
        <taxon>Pseudomonadota</taxon>
        <taxon>Alphaproteobacteria</taxon>
        <taxon>Rhodobacterales</taxon>
        <taxon>Paracoccaceae</taxon>
        <taxon>Pseudooceanicola</taxon>
    </lineage>
</organism>
<dbReference type="InterPro" id="IPR027417">
    <property type="entry name" value="P-loop_NTPase"/>
</dbReference>
<dbReference type="UniPathway" id="UPA00087">
    <property type="reaction ID" value="UER00175"/>
</dbReference>
<keyword evidence="3 6" id="KW-0808">Transferase</keyword>
<dbReference type="NCBIfam" id="TIGR02322">
    <property type="entry name" value="phosphon_PhnN"/>
    <property type="match status" value="1"/>
</dbReference>
<dbReference type="InterPro" id="IPR008145">
    <property type="entry name" value="GK/Ca_channel_bsu"/>
</dbReference>
<dbReference type="Pfam" id="PF00625">
    <property type="entry name" value="Guanylate_kin"/>
    <property type="match status" value="1"/>
</dbReference>
<dbReference type="Gene3D" id="3.40.50.300">
    <property type="entry name" value="P-loop containing nucleotide triphosphate hydrolases"/>
    <property type="match status" value="1"/>
</dbReference>
<evidence type="ECO:0000256" key="3">
    <source>
        <dbReference type="ARBA" id="ARBA00022679"/>
    </source>
</evidence>
<dbReference type="EC" id="2.7.4.23" evidence="6"/>
<evidence type="ECO:0000256" key="4">
    <source>
        <dbReference type="ARBA" id="ARBA00022741"/>
    </source>
</evidence>
<dbReference type="InterPro" id="IPR008144">
    <property type="entry name" value="Guanylate_kin-like_dom"/>
</dbReference>
<evidence type="ECO:0000259" key="7">
    <source>
        <dbReference type="PROSITE" id="PS50052"/>
    </source>
</evidence>
<dbReference type="OrthoDB" id="341217at2"/>
<name>A0A1I1KQS5_9RHOB</name>
<dbReference type="GO" id="GO:0019634">
    <property type="term" value="P:organic phosphonate metabolic process"/>
    <property type="evidence" value="ECO:0007669"/>
    <property type="project" value="UniProtKB-UniRule"/>
</dbReference>
<keyword evidence="8" id="KW-0418">Kinase</keyword>
<dbReference type="PROSITE" id="PS50052">
    <property type="entry name" value="GUANYLATE_KINASE_2"/>
    <property type="match status" value="1"/>
</dbReference>
<evidence type="ECO:0000313" key="8">
    <source>
        <dbReference type="EMBL" id="SFC62955.1"/>
    </source>
</evidence>
<comment type="pathway">
    <text evidence="2 6">Metabolic intermediate biosynthesis; 5-phospho-alpha-D-ribose 1-diphosphate biosynthesis; 5-phospho-alpha-D-ribose 1-diphosphate from D-ribose 5-phosphate (route II): step 3/3.</text>
</comment>
<keyword evidence="5 6" id="KW-0067">ATP-binding</keyword>
<dbReference type="AlphaFoldDB" id="A0A1I1KQS5"/>
<accession>A0A1I1KQS5</accession>
<dbReference type="Proteomes" id="UP000231644">
    <property type="component" value="Unassembled WGS sequence"/>
</dbReference>
<dbReference type="InterPro" id="IPR012699">
    <property type="entry name" value="PhnN"/>
</dbReference>
<dbReference type="PANTHER" id="PTHR23117">
    <property type="entry name" value="GUANYLATE KINASE-RELATED"/>
    <property type="match status" value="1"/>
</dbReference>
<evidence type="ECO:0000256" key="1">
    <source>
        <dbReference type="ARBA" id="ARBA00000373"/>
    </source>
</evidence>
<dbReference type="GO" id="GO:0005829">
    <property type="term" value="C:cytosol"/>
    <property type="evidence" value="ECO:0007669"/>
    <property type="project" value="TreeGrafter"/>
</dbReference>
<reference evidence="8 9" key="1">
    <citation type="submission" date="2016-10" db="EMBL/GenBank/DDBJ databases">
        <authorList>
            <person name="de Groot N.N."/>
        </authorList>
    </citation>
    <scope>NUCLEOTIDE SEQUENCE [LARGE SCALE GENOMIC DNA]</scope>
    <source>
        <strain evidence="8 9">DSM 29619</strain>
    </source>
</reference>
<dbReference type="HAMAP" id="MF_00836">
    <property type="entry name" value="PhnN"/>
    <property type="match status" value="1"/>
</dbReference>
<dbReference type="GO" id="GO:0033863">
    <property type="term" value="F:ribose 1,5-bisphosphate phosphokinase activity"/>
    <property type="evidence" value="ECO:0007669"/>
    <property type="project" value="UniProtKB-UniRule"/>
</dbReference>
<keyword evidence="9" id="KW-1185">Reference proteome</keyword>
<comment type="function">
    <text evidence="6">Catalyzes the phosphorylation of ribose 1,5-bisphosphate to 5-phospho-D-ribosyl alpha-1-diphosphate (PRPP).</text>
</comment>
<evidence type="ECO:0000313" key="9">
    <source>
        <dbReference type="Proteomes" id="UP000231644"/>
    </source>
</evidence>
<feature type="domain" description="Guanylate kinase-like" evidence="7">
    <location>
        <begin position="5"/>
        <end position="179"/>
    </location>
</feature>
<dbReference type="RefSeq" id="WP_093451856.1">
    <property type="nucleotide sequence ID" value="NZ_FNZG01000003.1"/>
</dbReference>
<dbReference type="STRING" id="517719.SAMN05421762_1594"/>
<evidence type="ECO:0000256" key="6">
    <source>
        <dbReference type="HAMAP-Rule" id="MF_00836"/>
    </source>
</evidence>
<feature type="binding site" evidence="6">
    <location>
        <begin position="12"/>
        <end position="19"/>
    </location>
    <ligand>
        <name>ATP</name>
        <dbReference type="ChEBI" id="CHEBI:30616"/>
    </ligand>
</feature>
<dbReference type="SUPFAM" id="SSF52540">
    <property type="entry name" value="P-loop containing nucleoside triphosphate hydrolases"/>
    <property type="match status" value="1"/>
</dbReference>
<sequence>MSGLGLLIGVVGPSGVGKDSVMQAVAQARPDVGLVRRVITRPEEAGGEDFEGVAEAAFEARAGAGDFALHWQAHGLRYGIPGTIAQDLDQGRTLLVNLSRAVLAQAQARFANFAVLELTAAPEVLAQRLAARGRESAEDIARRLQRADYALPEGLARVVTTDNGGALDKTVAQVLSALLPDMTQTLKTDKTGAADRPETIEVTE</sequence>
<evidence type="ECO:0000256" key="2">
    <source>
        <dbReference type="ARBA" id="ARBA00005069"/>
    </source>
</evidence>
<comment type="similarity">
    <text evidence="6">Belongs to the ribose 1,5-bisphosphokinase family.</text>
</comment>
<protein>
    <recommendedName>
        <fullName evidence="6">Ribose 1,5-bisphosphate phosphokinase PhnN</fullName>
        <ecNumber evidence="6">2.7.4.23</ecNumber>
    </recommendedName>
    <alternativeName>
        <fullName evidence="6">Ribose 1,5-bisphosphokinase</fullName>
    </alternativeName>
</protein>
<dbReference type="SMART" id="SM00072">
    <property type="entry name" value="GuKc"/>
    <property type="match status" value="1"/>
</dbReference>
<proteinExistence type="inferred from homology"/>
<dbReference type="GO" id="GO:0006015">
    <property type="term" value="P:5-phosphoribose 1-diphosphate biosynthetic process"/>
    <property type="evidence" value="ECO:0007669"/>
    <property type="project" value="UniProtKB-UniRule"/>
</dbReference>